<organism evidence="11 12">
    <name type="scientific">Lachnellula hyalina</name>
    <dbReference type="NCBI Taxonomy" id="1316788"/>
    <lineage>
        <taxon>Eukaryota</taxon>
        <taxon>Fungi</taxon>
        <taxon>Dikarya</taxon>
        <taxon>Ascomycota</taxon>
        <taxon>Pezizomycotina</taxon>
        <taxon>Leotiomycetes</taxon>
        <taxon>Helotiales</taxon>
        <taxon>Lachnaceae</taxon>
        <taxon>Lachnellula</taxon>
    </lineage>
</organism>
<feature type="compositionally biased region" description="Low complexity" evidence="8">
    <location>
        <begin position="298"/>
        <end position="307"/>
    </location>
</feature>
<feature type="compositionally biased region" description="Low complexity" evidence="8">
    <location>
        <begin position="10"/>
        <end position="24"/>
    </location>
</feature>
<evidence type="ECO:0000313" key="12">
    <source>
        <dbReference type="Proteomes" id="UP000431533"/>
    </source>
</evidence>
<keyword evidence="12" id="KW-1185">Reference proteome</keyword>
<feature type="compositionally biased region" description="Basic and acidic residues" evidence="8">
    <location>
        <begin position="701"/>
        <end position="718"/>
    </location>
</feature>
<feature type="region of interest" description="Disordered" evidence="8">
    <location>
        <begin position="664"/>
        <end position="718"/>
    </location>
</feature>
<feature type="domain" description="Fe-containing alcohol dehydrogenase-like C-terminal" evidence="10">
    <location>
        <begin position="930"/>
        <end position="1133"/>
    </location>
</feature>
<dbReference type="GO" id="GO:0005732">
    <property type="term" value="C:sno(s)RNA-containing ribonucleoprotein complex"/>
    <property type="evidence" value="ECO:0007669"/>
    <property type="project" value="InterPro"/>
</dbReference>
<evidence type="ECO:0000256" key="8">
    <source>
        <dbReference type="SAM" id="MobiDB-lite"/>
    </source>
</evidence>
<evidence type="ECO:0000256" key="4">
    <source>
        <dbReference type="ARBA" id="ARBA00023002"/>
    </source>
</evidence>
<feature type="region of interest" description="Disordered" evidence="8">
    <location>
        <begin position="145"/>
        <end position="447"/>
    </location>
</feature>
<comment type="subcellular location">
    <subcellularLocation>
        <location evidence="1">Nucleus</location>
        <location evidence="1">Nucleolus</location>
    </subcellularLocation>
</comment>
<dbReference type="InterPro" id="IPR056798">
    <property type="entry name" value="ADH_Fe_C"/>
</dbReference>
<sequence>MAAQVMANPSSTTSSMTSTSHTMTAFPPPTTKNGLSASKNSTMADLITALAPANRHNFIAPPPSLPNTGLEFTKATLDAFAGKLGDEQAARLKELRRKRKRGETGEEVGEVLKIRKVHTQGFQVEQVWEQAKRVIDALRGDAERGLRELGGEQEESDEEQDDGEVELLKFDEDGFEVGSDDESMDEEEDVALELGNEIEEDIEVEDVSDGEDDAEMPDGLDDEDDFEEDEESEEEPTGIFREDPDGLNDGFFSIDEFNKQTEFLEQADERADPYTGEASDEEDIDWDANPMTATAKPVSSSRRAAAMDVDDDAEESEEDDGDGPTFGNMDLNAPEGDSDDGEDDSEMEGEVDTAGDNTNDVLYKDFFEPPARKAGKGELQANYLDRQSRKSKATEPEDEGGIERAMADVRRDLFDDMSDQADSEDALSEVDAADPKSRRSAHERRQAKLAEEIRRLEAASVAKREWTLSGEARAVDRPKDSLLEEDLDFERTGKPVPVITAEVSESIEDLIKRRILAQEFDEVVRRRPDSLSTPANTRRGAFELDDTKNPQSLAEMYEEEHVKNNNPDTYVSKADEKTQKEEKEIEAMWKDVSAKLDSLSSWHYKPKPAAPSLTVVSDVATISMEDAQPTTASGMNGGESMLAPQEIYKAGQEKEKIEKGEVVPKSGAPVARQEMTREEKLRRRRREKERIKKRGGVEINQRPEGKKSQKNRETLGDLKKGGVKVINKKGEIQDVEGNKVQASTVYSGAGIPFPAAAAHHVANTFHASKVYIIVSNSISKTDNFTQLKKALGEKIVGTRYGIKPHSPLDDLVETTNDIQKTGADLIITLGAGSLTDGVKVITFALANNVSTIDDISKLAVEAKTPDLKPPQIPVINIPTSLSGGEYSPGAGATDTRTNHKTGFYHPSMGADLIILDPALSVSTPERIWLSTGIRAVDHCVEGLCSTDANAGPESDKGFIEGLKLLVPNLLLTKKNWDAEKPRLKEMMGVIEATKGLNMRVPMGGSHGIGHQLGPLGVGHGETSCILLPVVLKYNYEHGDEKVKRLQQKVLDVLWGEKAVKAVLDSKGLKKETADAGDVVGAVISELGMPRTLKDVGVERSQLDALADNCLKDPWVKTNPVPLIDKKQVLEVLNMVVGDGQSSL</sequence>
<dbReference type="AlphaFoldDB" id="A0A8H8QUA2"/>
<name>A0A8H8QUA2_9HELO</name>
<evidence type="ECO:0000313" key="11">
    <source>
        <dbReference type="EMBL" id="TVY22310.1"/>
    </source>
</evidence>
<evidence type="ECO:0000256" key="6">
    <source>
        <dbReference type="ARBA" id="ARBA00023274"/>
    </source>
</evidence>
<feature type="region of interest" description="Disordered" evidence="8">
    <location>
        <begin position="1"/>
        <end position="38"/>
    </location>
</feature>
<evidence type="ECO:0000256" key="5">
    <source>
        <dbReference type="ARBA" id="ARBA00023242"/>
    </source>
</evidence>
<dbReference type="GO" id="GO:0034457">
    <property type="term" value="C:Mpp10 complex"/>
    <property type="evidence" value="ECO:0007669"/>
    <property type="project" value="InterPro"/>
</dbReference>
<dbReference type="GO" id="GO:0032040">
    <property type="term" value="C:small-subunit processome"/>
    <property type="evidence" value="ECO:0007669"/>
    <property type="project" value="TreeGrafter"/>
</dbReference>
<feature type="compositionally biased region" description="Basic and acidic residues" evidence="8">
    <location>
        <begin position="386"/>
        <end position="414"/>
    </location>
</feature>
<dbReference type="OrthoDB" id="445326at2759"/>
<dbReference type="RefSeq" id="XP_031001098.1">
    <property type="nucleotide sequence ID" value="XM_031153643.1"/>
</dbReference>
<feature type="compositionally biased region" description="Acidic residues" evidence="8">
    <location>
        <begin position="151"/>
        <end position="165"/>
    </location>
</feature>
<keyword evidence="2" id="KW-0690">Ribosome biogenesis</keyword>
<dbReference type="Gene3D" id="1.20.1090.10">
    <property type="entry name" value="Dehydroquinate synthase-like - alpha domain"/>
    <property type="match status" value="1"/>
</dbReference>
<feature type="compositionally biased region" description="Acidic residues" evidence="8">
    <location>
        <begin position="173"/>
        <end position="236"/>
    </location>
</feature>
<dbReference type="PANTHER" id="PTHR17039">
    <property type="entry name" value="U3 SMALL NUCLEOLAR RIBONUCLEOPROTEIN PROTEIN MPP10"/>
    <property type="match status" value="1"/>
</dbReference>
<comment type="caution">
    <text evidence="11">The sequence shown here is derived from an EMBL/GenBank/DDBJ whole genome shotgun (WGS) entry which is preliminary data.</text>
</comment>
<accession>A0A8H8QUA2</accession>
<keyword evidence="4" id="KW-0560">Oxidoreductase</keyword>
<keyword evidence="3" id="KW-0698">rRNA processing</keyword>
<feature type="domain" description="Alcohol dehydrogenase iron-type/glycerol dehydrogenase GldA" evidence="9">
    <location>
        <begin position="758"/>
        <end position="917"/>
    </location>
</feature>
<keyword evidence="6" id="KW-0687">Ribonucleoprotein</keyword>
<protein>
    <submittedName>
        <fullName evidence="11">Dehydrogenase</fullName>
    </submittedName>
</protein>
<reference evidence="11 12" key="1">
    <citation type="submission" date="2018-05" db="EMBL/GenBank/DDBJ databases">
        <title>Genome sequencing and assembly of the regulated plant pathogen Lachnellula willkommii and related sister species for the development of diagnostic species identification markers.</title>
        <authorList>
            <person name="Giroux E."/>
            <person name="Bilodeau G."/>
        </authorList>
    </citation>
    <scope>NUCLEOTIDE SEQUENCE [LARGE SCALE GENOMIC DNA]</scope>
    <source>
        <strain evidence="11 12">CBS 185.66</strain>
    </source>
</reference>
<evidence type="ECO:0000259" key="10">
    <source>
        <dbReference type="Pfam" id="PF25137"/>
    </source>
</evidence>
<evidence type="ECO:0000259" key="9">
    <source>
        <dbReference type="Pfam" id="PF00465"/>
    </source>
</evidence>
<comment type="similarity">
    <text evidence="7">Belongs to the MPP10 family.</text>
</comment>
<gene>
    <name evidence="11" type="primary">FUM7</name>
    <name evidence="11" type="ORF">LHYA1_G008724</name>
</gene>
<dbReference type="GO" id="GO:0016491">
    <property type="term" value="F:oxidoreductase activity"/>
    <property type="evidence" value="ECO:0007669"/>
    <property type="project" value="UniProtKB-KW"/>
</dbReference>
<feature type="region of interest" description="Disordered" evidence="8">
    <location>
        <begin position="528"/>
        <end position="548"/>
    </location>
</feature>
<dbReference type="GO" id="GO:0046872">
    <property type="term" value="F:metal ion binding"/>
    <property type="evidence" value="ECO:0007669"/>
    <property type="project" value="InterPro"/>
</dbReference>
<dbReference type="Proteomes" id="UP000431533">
    <property type="component" value="Unassembled WGS sequence"/>
</dbReference>
<feature type="compositionally biased region" description="Acidic residues" evidence="8">
    <location>
        <begin position="336"/>
        <end position="353"/>
    </location>
</feature>
<feature type="compositionally biased region" description="Basic residues" evidence="8">
    <location>
        <begin position="682"/>
        <end position="694"/>
    </location>
</feature>
<dbReference type="InterPro" id="IPR001670">
    <property type="entry name" value="ADH_Fe/GldA"/>
</dbReference>
<evidence type="ECO:0000256" key="3">
    <source>
        <dbReference type="ARBA" id="ARBA00022552"/>
    </source>
</evidence>
<dbReference type="CDD" id="cd08192">
    <property type="entry name" value="MAR-like"/>
    <property type="match status" value="1"/>
</dbReference>
<evidence type="ECO:0000256" key="7">
    <source>
        <dbReference type="ARBA" id="ARBA00029455"/>
    </source>
</evidence>
<dbReference type="Pfam" id="PF04006">
    <property type="entry name" value="Mpp10"/>
    <property type="match status" value="1"/>
</dbReference>
<dbReference type="SUPFAM" id="SSF56796">
    <property type="entry name" value="Dehydroquinate synthase-like"/>
    <property type="match status" value="1"/>
</dbReference>
<dbReference type="Gene3D" id="3.40.50.1970">
    <property type="match status" value="1"/>
</dbReference>
<dbReference type="InterPro" id="IPR012173">
    <property type="entry name" value="Mpp10"/>
</dbReference>
<dbReference type="Pfam" id="PF25137">
    <property type="entry name" value="ADH_Fe_C"/>
    <property type="match status" value="1"/>
</dbReference>
<proteinExistence type="inferred from homology"/>
<feature type="compositionally biased region" description="Acidic residues" evidence="8">
    <location>
        <begin position="415"/>
        <end position="432"/>
    </location>
</feature>
<dbReference type="GeneID" id="41988922"/>
<dbReference type="PANTHER" id="PTHR17039:SF0">
    <property type="entry name" value="U3 SMALL NUCLEOLAR RIBONUCLEOPROTEIN PROTEIN MPP10"/>
    <property type="match status" value="1"/>
</dbReference>
<feature type="compositionally biased region" description="Basic and acidic residues" evidence="8">
    <location>
        <begin position="362"/>
        <end position="371"/>
    </location>
</feature>
<evidence type="ECO:0000256" key="2">
    <source>
        <dbReference type="ARBA" id="ARBA00022517"/>
    </source>
</evidence>
<dbReference type="GO" id="GO:0006364">
    <property type="term" value="P:rRNA processing"/>
    <property type="evidence" value="ECO:0007669"/>
    <property type="project" value="UniProtKB-KW"/>
</dbReference>
<dbReference type="EMBL" id="QGMH01000290">
    <property type="protein sequence ID" value="TVY22310.1"/>
    <property type="molecule type" value="Genomic_DNA"/>
</dbReference>
<dbReference type="Pfam" id="PF00465">
    <property type="entry name" value="Fe-ADH"/>
    <property type="match status" value="1"/>
</dbReference>
<keyword evidence="5" id="KW-0539">Nucleus</keyword>
<feature type="compositionally biased region" description="Acidic residues" evidence="8">
    <location>
        <begin position="308"/>
        <end position="322"/>
    </location>
</feature>
<evidence type="ECO:0000256" key="1">
    <source>
        <dbReference type="ARBA" id="ARBA00004604"/>
    </source>
</evidence>